<reference evidence="2 3" key="1">
    <citation type="submission" date="2014-11" db="EMBL/GenBank/DDBJ databases">
        <authorList>
            <person name="Aslett M.A."/>
            <person name="De Silva N."/>
        </authorList>
    </citation>
    <scope>NUCLEOTIDE SEQUENCE [LARGE SCALE GENOMIC DNA]</scope>
    <source>
        <strain evidence="2 3">ATCC9714</strain>
        <plasmid evidence="2 3">pCS1</plasmid>
    </source>
</reference>
<keyword evidence="1" id="KW-0812">Transmembrane</keyword>
<keyword evidence="2" id="KW-0614">Plasmid</keyword>
<evidence type="ECO:0000313" key="2">
    <source>
        <dbReference type="EMBL" id="CEJ75494.1"/>
    </source>
</evidence>
<keyword evidence="3" id="KW-1185">Reference proteome</keyword>
<name>A0ABM9RTT0_PARSO</name>
<dbReference type="RefSeq" id="WP_021127609.1">
    <property type="nucleotide sequence ID" value="NZ_CDNJ01000026.1"/>
</dbReference>
<sequence length="54" mass="6268">MEPKIILGAISTICIGLLTNYIYDKLKSHSVRESDLELKIKFSFIELNFKTKKH</sequence>
<accession>A0ABM9RTT0</accession>
<keyword evidence="1" id="KW-1133">Transmembrane helix</keyword>
<evidence type="ECO:0000256" key="1">
    <source>
        <dbReference type="SAM" id="Phobius"/>
    </source>
</evidence>
<dbReference type="GeneID" id="97539220"/>
<protein>
    <submittedName>
        <fullName evidence="2">Phage protein</fullName>
    </submittedName>
</protein>
<gene>
    <name evidence="2" type="ORF">ATCC9714PCS11_00351</name>
</gene>
<organism evidence="2 3">
    <name type="scientific">Paraclostridium sordellii</name>
    <name type="common">Clostridium sordellii</name>
    <dbReference type="NCBI Taxonomy" id="1505"/>
    <lineage>
        <taxon>Bacteria</taxon>
        <taxon>Bacillati</taxon>
        <taxon>Bacillota</taxon>
        <taxon>Clostridia</taxon>
        <taxon>Peptostreptococcales</taxon>
        <taxon>Peptostreptococcaceae</taxon>
        <taxon>Paraclostridium</taxon>
    </lineage>
</organism>
<evidence type="ECO:0000313" key="3">
    <source>
        <dbReference type="Proteomes" id="UP000032811"/>
    </source>
</evidence>
<keyword evidence="1" id="KW-0472">Membrane</keyword>
<dbReference type="Proteomes" id="UP000032811">
    <property type="component" value="Plasmid pCS1"/>
</dbReference>
<feature type="transmembrane region" description="Helical" evidence="1">
    <location>
        <begin position="6"/>
        <end position="23"/>
    </location>
</feature>
<proteinExistence type="predicted"/>
<dbReference type="EMBL" id="LN679999">
    <property type="protein sequence ID" value="CEJ75494.1"/>
    <property type="molecule type" value="Genomic_DNA"/>
</dbReference>
<geneLocation type="plasmid" evidence="2 3">
    <name>pCS1</name>
</geneLocation>